<reference evidence="1" key="1">
    <citation type="submission" date="2020-02" db="EMBL/GenBank/DDBJ databases">
        <authorList>
            <person name="Meier V. D."/>
        </authorList>
    </citation>
    <scope>NUCLEOTIDE SEQUENCE</scope>
    <source>
        <strain evidence="1">AVDCRST_MAG46</strain>
    </source>
</reference>
<dbReference type="Gene3D" id="3.40.50.12780">
    <property type="entry name" value="N-terminal domain of ligase-like"/>
    <property type="match status" value="1"/>
</dbReference>
<protein>
    <recommendedName>
        <fullName evidence="2">TIGR03089 family protein</fullName>
    </recommendedName>
</protein>
<evidence type="ECO:0008006" key="2">
    <source>
        <dbReference type="Google" id="ProtNLM"/>
    </source>
</evidence>
<proteinExistence type="predicted"/>
<dbReference type="AlphaFoldDB" id="A0A6J4LME3"/>
<name>A0A6J4LME3_9ACTN</name>
<dbReference type="InterPro" id="IPR017523">
    <property type="entry name" value="Rv3268"/>
</dbReference>
<dbReference type="InterPro" id="IPR042099">
    <property type="entry name" value="ANL_N_sf"/>
</dbReference>
<evidence type="ECO:0000313" key="1">
    <source>
        <dbReference type="EMBL" id="CAA9337145.1"/>
    </source>
</evidence>
<organism evidence="1">
    <name type="scientific">uncultured Nocardioidaceae bacterium</name>
    <dbReference type="NCBI Taxonomy" id="253824"/>
    <lineage>
        <taxon>Bacteria</taxon>
        <taxon>Bacillati</taxon>
        <taxon>Actinomycetota</taxon>
        <taxon>Actinomycetes</taxon>
        <taxon>Propionibacteriales</taxon>
        <taxon>Nocardioidaceae</taxon>
        <taxon>environmental samples</taxon>
    </lineage>
</organism>
<dbReference type="SUPFAM" id="SSF56801">
    <property type="entry name" value="Acetyl-CoA synthetase-like"/>
    <property type="match status" value="1"/>
</dbReference>
<gene>
    <name evidence="1" type="ORF">AVDCRST_MAG46-1762</name>
</gene>
<dbReference type="EMBL" id="CADCUD010000115">
    <property type="protein sequence ID" value="CAA9337145.1"/>
    <property type="molecule type" value="Genomic_DNA"/>
</dbReference>
<dbReference type="NCBIfam" id="TIGR03089">
    <property type="entry name" value="TIGR03089 family protein"/>
    <property type="match status" value="1"/>
</dbReference>
<sequence>MPADPPTTPDTVPGLLAAQVAGDAGRPLVTWYDHADGARVELSVVTTANWVAKTAGLLRDVLGAAPGSRVTVDLPAHWQSAVWVLATWTLGAVLVPPGSADVDVAVVGPNVVDADVPDAQEVVATALHPLGARFAATLPVGVTDFGGEVLAMPDAFAPHDPVTADALAYLDAAGPVVHAGLVELAAARATSLGLGEGGRLLSTTDPTTLEGALTTVLAPLVVSGSLVLVSNPDPGRLDEVAVQEQVDVRAV</sequence>
<accession>A0A6J4LME3</accession>